<reference evidence="2" key="1">
    <citation type="journal article" date="2022" name="Int. J. Mol. Sci.">
        <title>Draft Genome of Tanacetum Coccineum: Genomic Comparison of Closely Related Tanacetum-Family Plants.</title>
        <authorList>
            <person name="Yamashiro T."/>
            <person name="Shiraishi A."/>
            <person name="Nakayama K."/>
            <person name="Satake H."/>
        </authorList>
    </citation>
    <scope>NUCLEOTIDE SEQUENCE</scope>
</reference>
<dbReference type="EMBL" id="BQNB010021073">
    <property type="protein sequence ID" value="GJU02565.1"/>
    <property type="molecule type" value="Genomic_DNA"/>
</dbReference>
<dbReference type="Proteomes" id="UP001151760">
    <property type="component" value="Unassembled WGS sequence"/>
</dbReference>
<accession>A0ABQ5IQM8</accession>
<feature type="compositionally biased region" description="Basic and acidic residues" evidence="1">
    <location>
        <begin position="129"/>
        <end position="155"/>
    </location>
</feature>
<proteinExistence type="predicted"/>
<protein>
    <submittedName>
        <fullName evidence="2">Uncharacterized protein</fullName>
    </submittedName>
</protein>
<feature type="region of interest" description="Disordered" evidence="1">
    <location>
        <begin position="129"/>
        <end position="201"/>
    </location>
</feature>
<sequence length="201" mass="24114">MAAFTNQYDFIQARLNADKILAEKLQEEEREKFTIEQRAKFLHDTIVAQRRFLAQQRYEAIRNKLPTRNQLRNQMMDNLSVGRYKHAQLNKKKFEEIQVMYEKVKRENERFIPICSVEDDKLIEKMNKKAAGMDKEEVSKELESSKVEGPKENIRKRSGRRLKMKAPKRSKRQKINSDHEEENQLRIFPKIVPEEEEKIDY</sequence>
<evidence type="ECO:0000313" key="3">
    <source>
        <dbReference type="Proteomes" id="UP001151760"/>
    </source>
</evidence>
<evidence type="ECO:0000256" key="1">
    <source>
        <dbReference type="SAM" id="MobiDB-lite"/>
    </source>
</evidence>
<feature type="compositionally biased region" description="Basic residues" evidence="1">
    <location>
        <begin position="156"/>
        <end position="174"/>
    </location>
</feature>
<reference evidence="2" key="2">
    <citation type="submission" date="2022-01" db="EMBL/GenBank/DDBJ databases">
        <authorList>
            <person name="Yamashiro T."/>
            <person name="Shiraishi A."/>
            <person name="Satake H."/>
            <person name="Nakayama K."/>
        </authorList>
    </citation>
    <scope>NUCLEOTIDE SEQUENCE</scope>
</reference>
<feature type="compositionally biased region" description="Basic and acidic residues" evidence="1">
    <location>
        <begin position="175"/>
        <end position="184"/>
    </location>
</feature>
<comment type="caution">
    <text evidence="2">The sequence shown here is derived from an EMBL/GenBank/DDBJ whole genome shotgun (WGS) entry which is preliminary data.</text>
</comment>
<organism evidence="2 3">
    <name type="scientific">Tanacetum coccineum</name>
    <dbReference type="NCBI Taxonomy" id="301880"/>
    <lineage>
        <taxon>Eukaryota</taxon>
        <taxon>Viridiplantae</taxon>
        <taxon>Streptophyta</taxon>
        <taxon>Embryophyta</taxon>
        <taxon>Tracheophyta</taxon>
        <taxon>Spermatophyta</taxon>
        <taxon>Magnoliopsida</taxon>
        <taxon>eudicotyledons</taxon>
        <taxon>Gunneridae</taxon>
        <taxon>Pentapetalae</taxon>
        <taxon>asterids</taxon>
        <taxon>campanulids</taxon>
        <taxon>Asterales</taxon>
        <taxon>Asteraceae</taxon>
        <taxon>Asteroideae</taxon>
        <taxon>Anthemideae</taxon>
        <taxon>Anthemidinae</taxon>
        <taxon>Tanacetum</taxon>
    </lineage>
</organism>
<gene>
    <name evidence="2" type="ORF">Tco_1112903</name>
</gene>
<name>A0ABQ5IQM8_9ASTR</name>
<keyword evidence="3" id="KW-1185">Reference proteome</keyword>
<evidence type="ECO:0000313" key="2">
    <source>
        <dbReference type="EMBL" id="GJU02565.1"/>
    </source>
</evidence>